<evidence type="ECO:0000313" key="2">
    <source>
        <dbReference type="Proteomes" id="UP000585474"/>
    </source>
</evidence>
<name>A0A7J0DV48_9ERIC</name>
<sequence length="86" mass="9651">MVTIKNHVNEYVTELFHENDKSRSYDWHLFNHSRLIKDDKATLKGTPSNKDILEALQSMGSIKALGTDGFKASFIKSIGYCGAFGL</sequence>
<accession>A0A7J0DV48</accession>
<gene>
    <name evidence="1" type="ORF">Acr_00g0082070</name>
</gene>
<comment type="caution">
    <text evidence="1">The sequence shown here is derived from an EMBL/GenBank/DDBJ whole genome shotgun (WGS) entry which is preliminary data.</text>
</comment>
<dbReference type="Proteomes" id="UP000585474">
    <property type="component" value="Unassembled WGS sequence"/>
</dbReference>
<proteinExistence type="predicted"/>
<evidence type="ECO:0000313" key="1">
    <source>
        <dbReference type="EMBL" id="GFS42854.1"/>
    </source>
</evidence>
<dbReference type="EMBL" id="BJWL01000405">
    <property type="protein sequence ID" value="GFS42854.1"/>
    <property type="molecule type" value="Genomic_DNA"/>
</dbReference>
<organism evidence="1 2">
    <name type="scientific">Actinidia rufa</name>
    <dbReference type="NCBI Taxonomy" id="165716"/>
    <lineage>
        <taxon>Eukaryota</taxon>
        <taxon>Viridiplantae</taxon>
        <taxon>Streptophyta</taxon>
        <taxon>Embryophyta</taxon>
        <taxon>Tracheophyta</taxon>
        <taxon>Spermatophyta</taxon>
        <taxon>Magnoliopsida</taxon>
        <taxon>eudicotyledons</taxon>
        <taxon>Gunneridae</taxon>
        <taxon>Pentapetalae</taxon>
        <taxon>asterids</taxon>
        <taxon>Ericales</taxon>
        <taxon>Actinidiaceae</taxon>
        <taxon>Actinidia</taxon>
    </lineage>
</organism>
<reference evidence="2" key="1">
    <citation type="submission" date="2019-07" db="EMBL/GenBank/DDBJ databases">
        <title>De Novo Assembly of kiwifruit Actinidia rufa.</title>
        <authorList>
            <person name="Sugita-Konishi S."/>
            <person name="Sato K."/>
            <person name="Mori E."/>
            <person name="Abe Y."/>
            <person name="Kisaki G."/>
            <person name="Hamano K."/>
            <person name="Suezawa K."/>
            <person name="Otani M."/>
            <person name="Fukuda T."/>
            <person name="Manabe T."/>
            <person name="Gomi K."/>
            <person name="Tabuchi M."/>
            <person name="Akimitsu K."/>
            <person name="Kataoka I."/>
        </authorList>
    </citation>
    <scope>NUCLEOTIDE SEQUENCE [LARGE SCALE GENOMIC DNA]</scope>
    <source>
        <strain evidence="2">cv. Fuchu</strain>
    </source>
</reference>
<keyword evidence="2" id="KW-1185">Reference proteome</keyword>
<dbReference type="AlphaFoldDB" id="A0A7J0DV48"/>
<protein>
    <submittedName>
        <fullName evidence="1">Uncharacterized protein</fullName>
    </submittedName>
</protein>